<gene>
    <name evidence="2" type="ordered locus">Msip34_1464</name>
</gene>
<feature type="region of interest" description="Disordered" evidence="1">
    <location>
        <begin position="1"/>
        <end position="22"/>
    </location>
</feature>
<dbReference type="EMBL" id="CP001674">
    <property type="protein sequence ID" value="ACT50709.1"/>
    <property type="molecule type" value="Genomic_DNA"/>
</dbReference>
<dbReference type="KEGG" id="mei:Msip34_1464"/>
<dbReference type="RefSeq" id="WP_015830149.1">
    <property type="nucleotide sequence ID" value="NC_012969.1"/>
</dbReference>
<evidence type="ECO:0000313" key="3">
    <source>
        <dbReference type="Proteomes" id="UP000002743"/>
    </source>
</evidence>
<proteinExistence type="predicted"/>
<feature type="region of interest" description="Disordered" evidence="1">
    <location>
        <begin position="300"/>
        <end position="345"/>
    </location>
</feature>
<organism evidence="2 3">
    <name type="scientific">Methylovorus glucosotrophus (strain SIP3-4)</name>
    <dbReference type="NCBI Taxonomy" id="582744"/>
    <lineage>
        <taxon>Bacteria</taxon>
        <taxon>Pseudomonadati</taxon>
        <taxon>Pseudomonadota</taxon>
        <taxon>Betaproteobacteria</taxon>
        <taxon>Nitrosomonadales</taxon>
        <taxon>Methylophilaceae</taxon>
        <taxon>Methylovorus</taxon>
    </lineage>
</organism>
<dbReference type="eggNOG" id="COG3170">
    <property type="taxonomic scope" value="Bacteria"/>
</dbReference>
<reference evidence="2 3" key="2">
    <citation type="journal article" date="2011" name="J. Bacteriol.">
        <title>Genomes of three methylotrophs from a single niche uncover genetic and metabolic divergence of Methylophilaceae.</title>
        <authorList>
            <person name="Lapidus A."/>
            <person name="Clum A."/>
            <person name="Labutti K."/>
            <person name="Kaluzhnaya M.G."/>
            <person name="Lim S."/>
            <person name="Beck D.A."/>
            <person name="Glavina Del Rio T."/>
            <person name="Nolan M."/>
            <person name="Mavromatis K."/>
            <person name="Huntemann M."/>
            <person name="Lucas S."/>
            <person name="Lidstrom M.E."/>
            <person name="Ivanova N."/>
            <person name="Chistoserdova L."/>
        </authorList>
    </citation>
    <scope>NUCLEOTIDE SEQUENCE [LARGE SCALE GENOMIC DNA]</scope>
    <source>
        <strain evidence="2 3">SIP3-4</strain>
    </source>
</reference>
<reference evidence="3" key="1">
    <citation type="submission" date="2009-07" db="EMBL/GenBank/DDBJ databases">
        <title>Complete sequence of chromosome of Methylovorus sp. SIP3-4.</title>
        <authorList>
            <person name="Lucas S."/>
            <person name="Copeland A."/>
            <person name="Lapidus A."/>
            <person name="Glavina del Rio T."/>
            <person name="Tice H."/>
            <person name="Bruce D."/>
            <person name="Goodwin L."/>
            <person name="Pitluck S."/>
            <person name="Clum A."/>
            <person name="Larimer F."/>
            <person name="Land M."/>
            <person name="Hauser L."/>
            <person name="Kyrpides N."/>
            <person name="Mikhailova N."/>
            <person name="Kayluzhnaya M."/>
            <person name="Chistoserdova L."/>
        </authorList>
    </citation>
    <scope>NUCLEOTIDE SEQUENCE [LARGE SCALE GENOMIC DNA]</scope>
    <source>
        <strain evidence="3">SIP3-4</strain>
    </source>
</reference>
<protein>
    <submittedName>
        <fullName evidence="2">Uncharacterized protein</fullName>
    </submittedName>
</protein>
<dbReference type="AlphaFoldDB" id="C6XDT4"/>
<name>C6XDT4_METGS</name>
<dbReference type="Proteomes" id="UP000002743">
    <property type="component" value="Chromosome"/>
</dbReference>
<dbReference type="HOGENOM" id="CLU_268301_0_0_4"/>
<evidence type="ECO:0000313" key="2">
    <source>
        <dbReference type="EMBL" id="ACT50709.1"/>
    </source>
</evidence>
<dbReference type="STRING" id="582744.Msip34_1464"/>
<accession>C6XDT4</accession>
<dbReference type="OrthoDB" id="7029574at2"/>
<evidence type="ECO:0000256" key="1">
    <source>
        <dbReference type="SAM" id="MobiDB-lite"/>
    </source>
</evidence>
<keyword evidence="3" id="KW-1185">Reference proteome</keyword>
<sequence length="1231" mass="131461">MDDLITQDLQSSSTERLKPSREEMIRRLEELAAMEEADSQPTPSVAGEAVKAVAGGVRDGITEVAHTIDEAATWLNTNLIDLRVGDRSTPPATGQALGFQGDALPEVPQNQTTAGKMGRSVFQFIPEFIGANKALAVTKLGTAVKGMAAGAAADFSGFDPHEARLSNLVLEFTDGNPIVGQEVFKYLAADPTDSNAEGRFKNAIEGMGLGLAAEGLIKGFKATRAYFKAKGDDSLLSRLQTREGLDAPATQEQSLSDQIDELQGFKKAEAEPPVAASTDEADMAADDALAAKMQAEYDAGVQPKEATPEVDVEGTPKAESEVTPEAQPKAEPQAEPTPAPKPKEYDPIAKKLAQPEYASIAPVIRKAAPKISQAKVTELMDAAQSGTLKDLADKVDPSDFNFDRMDSAEDVQNLIDATSKVFEKEINLAKGGTQSFEQIQELADTLGTSTKSLKELYGDTANLSGRVTANRALLAASAKRTAELASSAASGDSMALLAFRKQVMLHSTIQAQMKGVQTEVARALSAMRIQSKASGLVLNEVDDLLSSLGGREVNLEFAKKLASTTDPAKIAAMTRKGAMARTQDAVFEMWVNGVLSGPATHATNALGNTLVGLMSVAERGTTATVGKVFRGGAQDRVELGELQAQLFGMVSGLKDVFSITGEGIKALTQATGQALTGNLGTAKDILKTAEGEFGNAYKAFAYDTPIMDNALYGTKEFQLQTPAISAEGLGLDVNAWYASVADVLGTLVRTPGRVLTTTDEVFKAMHYQGELKAQAYRQARSEGLEGQAVIDRIGELVTNREAPLNGDPLSAMALDAARKGTFTNSLGDGGKAVQMAVSKIPGARYIFPFIRTPANIMNYVWERTPVLNRLNKQVMEDYKAGGVRRDTAVAKTAIGGAIYAMAAQLASEGVIVGGLEQNATAEKLAGQQAYSVKIGDTYYSFNKLDPLGMMMGLAADFTALSGNISQDKSNDTAAAMITALSNNLLSKSYLSSVSELFTAIESARRLGTSDPLARYLDRQAASFIPFSSAVRTARREDDPTVREVWDLMDTLKNSVPGFSKDLPPRRNVFGEPVVYGGGLGPDMASPIYTSVESDNPAAQEIARLNVDLQLPPRAIGGGNGRPSLDLTHEQYDRYLALAGNEAKVFEGKGFKDYLTDYVQTPEYLDLSDDAEEYEGSKTLIIKTLYAKAKQVGMLMMLEEFPGLKERYLKNIENGGRALGGQPILDLYGIEQ</sequence>